<keyword evidence="13" id="KW-1185">Reference proteome</keyword>
<dbReference type="Gene3D" id="3.40.228.10">
    <property type="entry name" value="Dimethylsulfoxide Reductase, domain 2"/>
    <property type="match status" value="1"/>
</dbReference>
<dbReference type="Pfam" id="PF04324">
    <property type="entry name" value="Fer2_BFD"/>
    <property type="match status" value="1"/>
</dbReference>
<proteinExistence type="inferred from homology"/>
<keyword evidence="10" id="KW-0534">Nitrate assimilation</keyword>
<dbReference type="Gene3D" id="3.40.50.740">
    <property type="match status" value="1"/>
</dbReference>
<dbReference type="InterPro" id="IPR041854">
    <property type="entry name" value="BFD-like_2Fe2S-bd_dom_sf"/>
</dbReference>
<keyword evidence="9" id="KW-0411">Iron-sulfur</keyword>
<dbReference type="CDD" id="cd02754">
    <property type="entry name" value="MopB_Nitrate-R-NapA-like"/>
    <property type="match status" value="1"/>
</dbReference>
<dbReference type="Proteomes" id="UP000005459">
    <property type="component" value="Unassembled WGS sequence"/>
</dbReference>
<keyword evidence="8" id="KW-0408">Iron</keyword>
<dbReference type="EC" id="1.7.99.4" evidence="12"/>
<dbReference type="Gene3D" id="1.10.10.1100">
    <property type="entry name" value="BFD-like [2Fe-2S]-binding domain"/>
    <property type="match status" value="1"/>
</dbReference>
<comment type="similarity">
    <text evidence="3">Belongs to the prokaryotic molybdopterin-containing oxidoreductase family. NasA/NapA/NarB subfamily.</text>
</comment>
<dbReference type="Pfam" id="PF01568">
    <property type="entry name" value="Molydop_binding"/>
    <property type="match status" value="1"/>
</dbReference>
<evidence type="ECO:0000256" key="10">
    <source>
        <dbReference type="ARBA" id="ARBA00023063"/>
    </source>
</evidence>
<dbReference type="CDD" id="cd02791">
    <property type="entry name" value="MopB_CT_Nitrate-R-NapA-like"/>
    <property type="match status" value="1"/>
</dbReference>
<evidence type="ECO:0000256" key="1">
    <source>
        <dbReference type="ARBA" id="ARBA00001942"/>
    </source>
</evidence>
<evidence type="ECO:0000256" key="2">
    <source>
        <dbReference type="ARBA" id="ARBA00001966"/>
    </source>
</evidence>
<sequence length="894" mass="97026">MTEPTKTTCPYCGVGCGVLVMPQADGTVSVRGDPDHPANLGRLCSKGAALGETLGTAGRLLHPRIADERVSWDQALDRVAGRLGEIVAEHGPEAVAFYVSGQLLTEDYYVANKLMKGFIGGANIDTNSRLCMASSVAGYKRALGADTVPCDYADLEAAELIVLVGSNTAWCHPVVYQRIKQAKQANPDRQIVVIDPRRTASCEIADLHLPIAPGTDTVLFNGLLNWLRREDALDWTFLESHTEGFAAAFTTARESAGSVPRVAAACGLPESELADFYRRFARTERVVTLYSQGVNQWSFGTDKVNAIINCHLATGRIGRPGMGPFSITGQPNAMGGREVGGLANQLAAHMDFAPEDIDRVGRFWQADGIARAPGLKAVEMLRAVEEGKIKAIWVMATNPAVSMPDADRVRAALRACELVICSDLFADTDTARCADVLLPAAGWGEKEGTVTNSERCISRQRAFLDPPGEARPDWWILAEVARRMGFADAFPYRSAAEVFREHAALSAFENDGRRDFDIGALADLAATDYDRLTPVQWPLPAGREAARLFADGRFYTPNGKARFIAITPRPPATAPDDDYPLVLNTGRIRDQWHTMTRTGLAPRLSSHIAEPFVQIRPVDAAAHGLSRGGIAELTSRWGRMLARIEVDADQRPGSVFVPMHWSDTLARQARADALVNPVTDPVSGQPEFKHTPVQVSLFRAAWYGIALSRERLLLPDGITRAATGAQPDYWVAIRQQGFWRTEIAGREPIADWADRARDLFGADGEWLDFADVAHGRYRGARILDGRLAACLFIAPTPNLPSSRWLGELFGAAQLDTRARTGLLAGRPPRGQVDAGETVCACFNVGRTRIEQAIRSEGLRSAEAIGTCLQAGTNCGSCLPELGRILEQTLDRGAA</sequence>
<dbReference type="GO" id="GO:0016491">
    <property type="term" value="F:oxidoreductase activity"/>
    <property type="evidence" value="ECO:0007669"/>
    <property type="project" value="UniProtKB-KW"/>
</dbReference>
<dbReference type="SMART" id="SM00926">
    <property type="entry name" value="Molybdop_Fe4S4"/>
    <property type="match status" value="1"/>
</dbReference>
<protein>
    <submittedName>
        <fullName evidence="12">Nitrate reductase</fullName>
        <ecNumber evidence="12">1.7.99.4</ecNumber>
    </submittedName>
</protein>
<dbReference type="Pfam" id="PF00384">
    <property type="entry name" value="Molybdopterin"/>
    <property type="match status" value="1"/>
</dbReference>
<evidence type="ECO:0000256" key="6">
    <source>
        <dbReference type="ARBA" id="ARBA00022723"/>
    </source>
</evidence>
<evidence type="ECO:0000256" key="7">
    <source>
        <dbReference type="ARBA" id="ARBA00023002"/>
    </source>
</evidence>
<evidence type="ECO:0000259" key="11">
    <source>
        <dbReference type="PROSITE" id="PS51669"/>
    </source>
</evidence>
<keyword evidence="6" id="KW-0479">Metal-binding</keyword>
<dbReference type="GO" id="GO:0046872">
    <property type="term" value="F:metal ion binding"/>
    <property type="evidence" value="ECO:0007669"/>
    <property type="project" value="UniProtKB-KW"/>
</dbReference>
<dbReference type="Gene3D" id="2.20.25.90">
    <property type="entry name" value="ADC-like domains"/>
    <property type="match status" value="1"/>
</dbReference>
<dbReference type="STRING" id="768671.ThimaDRAFT_4419"/>
<evidence type="ECO:0000313" key="13">
    <source>
        <dbReference type="Proteomes" id="UP000005459"/>
    </source>
</evidence>
<dbReference type="Gene3D" id="2.40.40.20">
    <property type="match status" value="1"/>
</dbReference>
<evidence type="ECO:0000313" key="12">
    <source>
        <dbReference type="EMBL" id="EGV16325.1"/>
    </source>
</evidence>
<dbReference type="PROSITE" id="PS00551">
    <property type="entry name" value="MOLYBDOPTERIN_PROK_1"/>
    <property type="match status" value="1"/>
</dbReference>
<comment type="cofactor">
    <cofactor evidence="1">
        <name>Mo-bis(molybdopterin guanine dinucleotide)</name>
        <dbReference type="ChEBI" id="CHEBI:60539"/>
    </cofactor>
</comment>
<evidence type="ECO:0000256" key="9">
    <source>
        <dbReference type="ARBA" id="ARBA00023014"/>
    </source>
</evidence>
<dbReference type="InterPro" id="IPR009010">
    <property type="entry name" value="Asp_de-COase-like_dom_sf"/>
</dbReference>
<dbReference type="GO" id="GO:0051539">
    <property type="term" value="F:4 iron, 4 sulfur cluster binding"/>
    <property type="evidence" value="ECO:0007669"/>
    <property type="project" value="UniProtKB-KW"/>
</dbReference>
<organism evidence="12 13">
    <name type="scientific">Thiocapsa marina 5811</name>
    <dbReference type="NCBI Taxonomy" id="768671"/>
    <lineage>
        <taxon>Bacteria</taxon>
        <taxon>Pseudomonadati</taxon>
        <taxon>Pseudomonadota</taxon>
        <taxon>Gammaproteobacteria</taxon>
        <taxon>Chromatiales</taxon>
        <taxon>Chromatiaceae</taxon>
        <taxon>Thiocapsa</taxon>
    </lineage>
</organism>
<dbReference type="GO" id="GO:0045333">
    <property type="term" value="P:cellular respiration"/>
    <property type="evidence" value="ECO:0007669"/>
    <property type="project" value="UniProtKB-ARBA"/>
</dbReference>
<dbReference type="GO" id="GO:0043546">
    <property type="term" value="F:molybdopterin cofactor binding"/>
    <property type="evidence" value="ECO:0007669"/>
    <property type="project" value="InterPro"/>
</dbReference>
<dbReference type="SUPFAM" id="SSF50692">
    <property type="entry name" value="ADC-like"/>
    <property type="match status" value="1"/>
</dbReference>
<feature type="domain" description="4Fe-4S Mo/W bis-MGD-type" evidence="11">
    <location>
        <begin position="2"/>
        <end position="58"/>
    </location>
</feature>
<dbReference type="Pfam" id="PF04879">
    <property type="entry name" value="Molybdop_Fe4S4"/>
    <property type="match status" value="1"/>
</dbReference>
<evidence type="ECO:0000256" key="5">
    <source>
        <dbReference type="ARBA" id="ARBA00022505"/>
    </source>
</evidence>
<name>F9UHL6_9GAMM</name>
<dbReference type="InterPro" id="IPR006656">
    <property type="entry name" value="Mopterin_OxRdtase"/>
</dbReference>
<dbReference type="EMBL" id="AFWV01000019">
    <property type="protein sequence ID" value="EGV16325.1"/>
    <property type="molecule type" value="Genomic_DNA"/>
</dbReference>
<dbReference type="eggNOG" id="COG0243">
    <property type="taxonomic scope" value="Bacteria"/>
</dbReference>
<dbReference type="SUPFAM" id="SSF53706">
    <property type="entry name" value="Formate dehydrogenase/DMSO reductase, domains 1-3"/>
    <property type="match status" value="1"/>
</dbReference>
<gene>
    <name evidence="12" type="ORF">ThimaDRAFT_4419</name>
</gene>
<dbReference type="GO" id="GO:1990204">
    <property type="term" value="C:oxidoreductase complex"/>
    <property type="evidence" value="ECO:0007669"/>
    <property type="project" value="UniProtKB-ARBA"/>
</dbReference>
<dbReference type="InterPro" id="IPR041957">
    <property type="entry name" value="CT_Nitrate-R-NapA-like"/>
</dbReference>
<evidence type="ECO:0000256" key="8">
    <source>
        <dbReference type="ARBA" id="ARBA00023004"/>
    </source>
</evidence>
<dbReference type="PROSITE" id="PS51669">
    <property type="entry name" value="4FE4S_MOW_BIS_MGD"/>
    <property type="match status" value="1"/>
</dbReference>
<accession>F9UHL6</accession>
<dbReference type="AlphaFoldDB" id="F9UHL6"/>
<dbReference type="InterPro" id="IPR027467">
    <property type="entry name" value="MopterinOxRdtase_cofactor_BS"/>
</dbReference>
<dbReference type="InterPro" id="IPR007419">
    <property type="entry name" value="BFD-like_2Fe2S-bd_dom"/>
</dbReference>
<dbReference type="InterPro" id="IPR050123">
    <property type="entry name" value="Prok_molybdopt-oxidoreductase"/>
</dbReference>
<evidence type="ECO:0000256" key="3">
    <source>
        <dbReference type="ARBA" id="ARBA00008747"/>
    </source>
</evidence>
<evidence type="ECO:0000256" key="4">
    <source>
        <dbReference type="ARBA" id="ARBA00022485"/>
    </source>
</evidence>
<dbReference type="PANTHER" id="PTHR43105">
    <property type="entry name" value="RESPIRATORY NITRATE REDUCTASE"/>
    <property type="match status" value="1"/>
</dbReference>
<dbReference type="PANTHER" id="PTHR43105:SF9">
    <property type="entry name" value="NADPH-FE(3+) OXIDOREDUCTASE SUBUNIT ALPHA"/>
    <property type="match status" value="1"/>
</dbReference>
<dbReference type="RefSeq" id="WP_007195291.1">
    <property type="nucleotide sequence ID" value="NZ_AFWV01000019.1"/>
</dbReference>
<keyword evidence="7 12" id="KW-0560">Oxidoreductase</keyword>
<dbReference type="InterPro" id="IPR006657">
    <property type="entry name" value="MoPterin_dinucl-bd_dom"/>
</dbReference>
<dbReference type="InterPro" id="IPR006963">
    <property type="entry name" value="Mopterin_OxRdtase_4Fe-4S_dom"/>
</dbReference>
<dbReference type="GO" id="GO:0016020">
    <property type="term" value="C:membrane"/>
    <property type="evidence" value="ECO:0007669"/>
    <property type="project" value="TreeGrafter"/>
</dbReference>
<dbReference type="PATRIC" id="fig|768671.3.peg.4661"/>
<dbReference type="OrthoDB" id="9810782at2"/>
<keyword evidence="4" id="KW-0004">4Fe-4S</keyword>
<comment type="cofactor">
    <cofactor evidence="2">
        <name>[4Fe-4S] cluster</name>
        <dbReference type="ChEBI" id="CHEBI:49883"/>
    </cofactor>
</comment>
<keyword evidence="5" id="KW-0500">Molybdenum</keyword>
<dbReference type="GO" id="GO:0042128">
    <property type="term" value="P:nitrate assimilation"/>
    <property type="evidence" value="ECO:0007669"/>
    <property type="project" value="UniProtKB-KW"/>
</dbReference>
<reference evidence="12 13" key="1">
    <citation type="submission" date="2011-06" db="EMBL/GenBank/DDBJ databases">
        <title>The draft genome of Thiocapsa marina 5811.</title>
        <authorList>
            <consortium name="US DOE Joint Genome Institute (JGI-PGF)"/>
            <person name="Lucas S."/>
            <person name="Han J."/>
            <person name="Cheng J.-F."/>
            <person name="Goodwin L."/>
            <person name="Pitluck S."/>
            <person name="Peters L."/>
            <person name="Land M.L."/>
            <person name="Hauser L."/>
            <person name="Vogl K."/>
            <person name="Liu Z."/>
            <person name="Imhoff J."/>
            <person name="Thiel V."/>
            <person name="Frigaard N.-U."/>
            <person name="Bryant D."/>
            <person name="Woyke T.J."/>
        </authorList>
    </citation>
    <scope>NUCLEOTIDE SEQUENCE [LARGE SCALE GENOMIC DNA]</scope>
    <source>
        <strain evidence="12 13">5811</strain>
    </source>
</reference>